<dbReference type="Proteomes" id="UP001220377">
    <property type="component" value="Chromosome"/>
</dbReference>
<name>A0ABY7WRW1_9LACO</name>
<sequence length="241" mass="26056">MEYKLVVDGDSAKVVWPNERLTLTTAAPDAPQPAGAIKLSVVGRQIVASGDDVAPKATSSLIVTFGWEVDAEALTKHIQAHVAKVELSGAADQTAVLDGQLSGILSALGYSYGQPEVKKTAAKARHRFNSDLADTPFTVQRGTAQATVYWRKAKEMEIAPGAQLDLVPHINKDGSQAYETKYGDKLRQDHADAIKDGRTTDTVTLRSVNETGLFLYYGGTNSWLELKDAQGRTLDELTRVD</sequence>
<keyword evidence="2" id="KW-1185">Reference proteome</keyword>
<protein>
    <submittedName>
        <fullName evidence="1">Uncharacterized protein</fullName>
    </submittedName>
</protein>
<evidence type="ECO:0000313" key="1">
    <source>
        <dbReference type="EMBL" id="WDF82846.1"/>
    </source>
</evidence>
<gene>
    <name evidence="1" type="ORF">PQ472_00980</name>
</gene>
<reference evidence="1 2" key="1">
    <citation type="submission" date="2023-02" db="EMBL/GenBank/DDBJ databases">
        <title>Genome sequence of Lacticaseibacillus sp. KACC 23028.</title>
        <authorList>
            <person name="Kim S."/>
            <person name="Heo J."/>
            <person name="Kwon S.-W."/>
        </authorList>
    </citation>
    <scope>NUCLEOTIDE SEQUENCE [LARGE SCALE GENOMIC DNA]</scope>
    <source>
        <strain evidence="1 2">KACC 23028</strain>
    </source>
</reference>
<proteinExistence type="predicted"/>
<accession>A0ABY7WRW1</accession>
<evidence type="ECO:0000313" key="2">
    <source>
        <dbReference type="Proteomes" id="UP001220377"/>
    </source>
</evidence>
<organism evidence="1 2">
    <name type="scientific">Lacticaseibacillus pabuli</name>
    <dbReference type="NCBI Taxonomy" id="3025672"/>
    <lineage>
        <taxon>Bacteria</taxon>
        <taxon>Bacillati</taxon>
        <taxon>Bacillota</taxon>
        <taxon>Bacilli</taxon>
        <taxon>Lactobacillales</taxon>
        <taxon>Lactobacillaceae</taxon>
        <taxon>Lacticaseibacillus</taxon>
    </lineage>
</organism>
<dbReference type="RefSeq" id="WP_274260580.1">
    <property type="nucleotide sequence ID" value="NZ_CP117884.1"/>
</dbReference>
<dbReference type="EMBL" id="CP117884">
    <property type="protein sequence ID" value="WDF82846.1"/>
    <property type="molecule type" value="Genomic_DNA"/>
</dbReference>